<dbReference type="EMBL" id="BK016174">
    <property type="protein sequence ID" value="DAF99932.1"/>
    <property type="molecule type" value="Genomic_DNA"/>
</dbReference>
<organism evidence="1">
    <name type="scientific">Siphoviridae sp. ctJT77</name>
    <dbReference type="NCBI Taxonomy" id="2825432"/>
    <lineage>
        <taxon>Viruses</taxon>
        <taxon>Duplodnaviria</taxon>
        <taxon>Heunggongvirae</taxon>
        <taxon>Uroviricota</taxon>
        <taxon>Caudoviricetes</taxon>
    </lineage>
</organism>
<sequence>MDRGVRETLCSSCCHRDVCAHKDDYLNMVKSLQEMFYKFPENERALMYLRDPGCKFYSKEFRTQRAVLTENDKENLLKAVEDGRKNCEKLIAEKVSESICIHHIDPITMDDAKKFDGKLGV</sequence>
<evidence type="ECO:0000313" key="1">
    <source>
        <dbReference type="EMBL" id="DAF99932.1"/>
    </source>
</evidence>
<proteinExistence type="predicted"/>
<accession>A0A8S5UZQ6</accession>
<reference evidence="1" key="1">
    <citation type="journal article" date="2021" name="Proc. Natl. Acad. Sci. U.S.A.">
        <title>A Catalog of Tens of Thousands of Viruses from Human Metagenomes Reveals Hidden Associations with Chronic Diseases.</title>
        <authorList>
            <person name="Tisza M.J."/>
            <person name="Buck C.B."/>
        </authorList>
    </citation>
    <scope>NUCLEOTIDE SEQUENCE</scope>
    <source>
        <strain evidence="1">CtJT77</strain>
    </source>
</reference>
<protein>
    <submittedName>
        <fullName evidence="1">Uncharacterized protein</fullName>
    </submittedName>
</protein>
<name>A0A8S5UZQ6_9CAUD</name>